<protein>
    <recommendedName>
        <fullName evidence="4">Metal-dependent hydrolase</fullName>
    </recommendedName>
</protein>
<comment type="caution">
    <text evidence="2">The sequence shown here is derived from an EMBL/GenBank/DDBJ whole genome shotgun (WGS) entry which is preliminary data.</text>
</comment>
<keyword evidence="3" id="KW-1185">Reference proteome</keyword>
<dbReference type="InterPro" id="IPR007404">
    <property type="entry name" value="YdjM-like"/>
</dbReference>
<dbReference type="Pfam" id="PF04307">
    <property type="entry name" value="YdjM"/>
    <property type="match status" value="1"/>
</dbReference>
<dbReference type="EMBL" id="BJYR01000001">
    <property type="protein sequence ID" value="GEN98262.1"/>
    <property type="molecule type" value="Genomic_DNA"/>
</dbReference>
<reference evidence="2 3" key="1">
    <citation type="submission" date="2019-07" db="EMBL/GenBank/DDBJ databases">
        <title>Whole genome shotgun sequence of Novosphingobium sediminis NBRC 106119.</title>
        <authorList>
            <person name="Hosoyama A."/>
            <person name="Uohara A."/>
            <person name="Ohji S."/>
            <person name="Ichikawa N."/>
        </authorList>
    </citation>
    <scope>NUCLEOTIDE SEQUENCE [LARGE SCALE GENOMIC DNA]</scope>
    <source>
        <strain evidence="2 3">NBRC 106119</strain>
    </source>
</reference>
<gene>
    <name evidence="2" type="ORF">NSE01_00950</name>
</gene>
<evidence type="ECO:0008006" key="4">
    <source>
        <dbReference type="Google" id="ProtNLM"/>
    </source>
</evidence>
<evidence type="ECO:0000313" key="2">
    <source>
        <dbReference type="EMBL" id="GEN98262.1"/>
    </source>
</evidence>
<dbReference type="Proteomes" id="UP000321464">
    <property type="component" value="Unassembled WGS sequence"/>
</dbReference>
<keyword evidence="1" id="KW-0812">Transmembrane</keyword>
<evidence type="ECO:0000256" key="1">
    <source>
        <dbReference type="SAM" id="Phobius"/>
    </source>
</evidence>
<accession>A0A512AF33</accession>
<proteinExistence type="predicted"/>
<dbReference type="AlphaFoldDB" id="A0A512AF33"/>
<feature type="transmembrane region" description="Helical" evidence="1">
    <location>
        <begin position="109"/>
        <end position="132"/>
    </location>
</feature>
<name>A0A512AF33_9SPHN</name>
<sequence>MHRGFTHGLPGGVLLLPPLLALLLWLWGRRRPAPESAPPLHFGWLLALCWLGALTHPLLDMQNIYAVQLLSPFSDRWFHTDGLFIISPWLLALLGGGIWAARRYRRPRYALAGVAAAVLFIGVNIAISALAWDAPRIDAPYANPDRVFAAPEPLAFWRRDVVWRQDGAIAFGRFDPFVRQAALLDFTVPAPDNMSDPRVAAAAASSRQVAKFLVWSQMPAARIVDNGRCSKVTFGDGRFTGPMMSRNFSVSAIHCGARY</sequence>
<feature type="transmembrane region" description="Helical" evidence="1">
    <location>
        <begin position="40"/>
        <end position="59"/>
    </location>
</feature>
<feature type="transmembrane region" description="Helical" evidence="1">
    <location>
        <begin position="82"/>
        <end position="102"/>
    </location>
</feature>
<organism evidence="2 3">
    <name type="scientific">Novosphingobium sediminis</name>
    <dbReference type="NCBI Taxonomy" id="707214"/>
    <lineage>
        <taxon>Bacteria</taxon>
        <taxon>Pseudomonadati</taxon>
        <taxon>Pseudomonadota</taxon>
        <taxon>Alphaproteobacteria</taxon>
        <taxon>Sphingomonadales</taxon>
        <taxon>Sphingomonadaceae</taxon>
        <taxon>Novosphingobium</taxon>
    </lineage>
</organism>
<evidence type="ECO:0000313" key="3">
    <source>
        <dbReference type="Proteomes" id="UP000321464"/>
    </source>
</evidence>
<keyword evidence="1" id="KW-1133">Transmembrane helix</keyword>
<feature type="transmembrane region" description="Helical" evidence="1">
    <location>
        <begin position="12"/>
        <end position="28"/>
    </location>
</feature>
<keyword evidence="1" id="KW-0472">Membrane</keyword>